<sequence length="360" mass="40106">MDKKEYEALNVLKYLEGIKGRHTELISVYIPAGFSLDIIRNHLAEERNTASNIKDRNNRKNVITALDKVINELKLVGQTPPNGLVVFCGNVSDKEGEPDIRLWSLEPPERSDIRIYRCDQQFVTQPLKQMFNKTNVYGLLVMDNREATIGILDGSNVSVLKHIKSLVPGKFSKGGQSAMRFTREREGLIRDFYKEIGETAKDLLSDKGIVGLIVGGPGPAKDNFIEGGFLPSTFKVLGTRSVGDADQSGLDELIDKSKDILVNVRRLEEREYVQKLLGSIARNDRLSVYGENETINQLESDNVDTLLISDGVDEKKKNDLYYRGSEKGINVEIISMNSSDGLQLYNLGGVAALLKRPSKS</sequence>
<dbReference type="NCBIfam" id="TIGR03676">
    <property type="entry name" value="aRF1_eRF1"/>
    <property type="match status" value="1"/>
</dbReference>
<gene>
    <name evidence="6" type="primary">prf1</name>
    <name evidence="6" type="ORF">IHE50_00280</name>
</gene>
<evidence type="ECO:0000256" key="1">
    <source>
        <dbReference type="ARBA" id="ARBA00004496"/>
    </source>
</evidence>
<dbReference type="Pfam" id="PF03464">
    <property type="entry name" value="eRF1_2"/>
    <property type="match status" value="1"/>
</dbReference>
<dbReference type="AlphaFoldDB" id="A0A8T3UYE9"/>
<name>A0A8T3UYE9_9ARCH</name>
<feature type="domain" description="eRF1/Pelota-like N-terminal" evidence="5">
    <location>
        <begin position="1"/>
        <end position="132"/>
    </location>
</feature>
<comment type="subcellular location">
    <subcellularLocation>
        <location evidence="1">Cytoplasm</location>
    </subcellularLocation>
</comment>
<evidence type="ECO:0000256" key="4">
    <source>
        <dbReference type="ARBA" id="ARBA00022917"/>
    </source>
</evidence>
<dbReference type="Gene3D" id="3.30.1330.30">
    <property type="match status" value="1"/>
</dbReference>
<organism evidence="6 7">
    <name type="scientific">Candidatus Acidifodinimicrobium mancum</name>
    <dbReference type="NCBI Taxonomy" id="2898728"/>
    <lineage>
        <taxon>Archaea</taxon>
        <taxon>Candidatus Parvarchaeota</taxon>
        <taxon>Candidatus Acidifodinimicrobiaceae</taxon>
        <taxon>Candidatus Acidifodinimicrobium</taxon>
    </lineage>
</organism>
<dbReference type="InterPro" id="IPR042226">
    <property type="entry name" value="eFR1_2_sf"/>
</dbReference>
<dbReference type="InterPro" id="IPR024049">
    <property type="entry name" value="eRF1_1_sf"/>
</dbReference>
<proteinExistence type="inferred from homology"/>
<keyword evidence="4" id="KW-0648">Protein biosynthesis</keyword>
<dbReference type="GO" id="GO:0003747">
    <property type="term" value="F:translation release factor activity"/>
    <property type="evidence" value="ECO:0007669"/>
    <property type="project" value="InterPro"/>
</dbReference>
<accession>A0A8T3UYE9</accession>
<dbReference type="PANTHER" id="PTHR10113">
    <property type="entry name" value="PEPTIDE CHAIN RELEASE FACTOR SUBUNIT 1"/>
    <property type="match status" value="1"/>
</dbReference>
<dbReference type="SMART" id="SM01194">
    <property type="entry name" value="eRF1_1"/>
    <property type="match status" value="1"/>
</dbReference>
<dbReference type="SUPFAM" id="SSF55481">
    <property type="entry name" value="N-terminal domain of eukaryotic peptide chain release factor subunit 1, ERF1"/>
    <property type="match status" value="1"/>
</dbReference>
<evidence type="ECO:0000259" key="5">
    <source>
        <dbReference type="SMART" id="SM01194"/>
    </source>
</evidence>
<dbReference type="SUPFAM" id="SSF55315">
    <property type="entry name" value="L30e-like"/>
    <property type="match status" value="1"/>
</dbReference>
<comment type="similarity">
    <text evidence="2">Belongs to the eukaryotic release factor 1 family.</text>
</comment>
<dbReference type="Proteomes" id="UP000763484">
    <property type="component" value="Unassembled WGS sequence"/>
</dbReference>
<dbReference type="GO" id="GO:0005737">
    <property type="term" value="C:cytoplasm"/>
    <property type="evidence" value="ECO:0007669"/>
    <property type="project" value="UniProtKB-SubCell"/>
</dbReference>
<dbReference type="InterPro" id="IPR029064">
    <property type="entry name" value="Ribosomal_eL30-like_sf"/>
</dbReference>
<dbReference type="Gene3D" id="3.30.960.10">
    <property type="entry name" value="eRF1 domain 1"/>
    <property type="match status" value="1"/>
</dbReference>
<dbReference type="InterPro" id="IPR004403">
    <property type="entry name" value="Peptide_chain-rel_eRF1/aRF1"/>
</dbReference>
<evidence type="ECO:0000256" key="3">
    <source>
        <dbReference type="ARBA" id="ARBA00022490"/>
    </source>
</evidence>
<reference evidence="6 7" key="1">
    <citation type="submission" date="2020-09" db="EMBL/GenBank/DDBJ databases">
        <title>Genomic characterization of a novel Parvarchaeota family in acid mine drainage sediments.</title>
        <authorList>
            <person name="Luo Z.-H."/>
        </authorList>
    </citation>
    <scope>NUCLEOTIDE SEQUENCE [LARGE SCALE GENOMIC DNA]</scope>
    <source>
        <strain evidence="6">TL1-5_bins.178</strain>
    </source>
</reference>
<keyword evidence="3" id="KW-0963">Cytoplasm</keyword>
<dbReference type="InterPro" id="IPR005142">
    <property type="entry name" value="eRF1_3"/>
</dbReference>
<evidence type="ECO:0000313" key="6">
    <source>
        <dbReference type="EMBL" id="MBE5727844.1"/>
    </source>
</evidence>
<evidence type="ECO:0000313" key="7">
    <source>
        <dbReference type="Proteomes" id="UP000763484"/>
    </source>
</evidence>
<evidence type="ECO:0000256" key="2">
    <source>
        <dbReference type="ARBA" id="ARBA00005326"/>
    </source>
</evidence>
<dbReference type="Gene3D" id="3.30.420.60">
    <property type="entry name" value="eRF1 domain 2"/>
    <property type="match status" value="1"/>
</dbReference>
<dbReference type="Pfam" id="PF03463">
    <property type="entry name" value="eRF1_1"/>
    <property type="match status" value="1"/>
</dbReference>
<dbReference type="InterPro" id="IPR005141">
    <property type="entry name" value="eRF1_2"/>
</dbReference>
<dbReference type="EMBL" id="JADFAQ010000008">
    <property type="protein sequence ID" value="MBE5727844.1"/>
    <property type="molecule type" value="Genomic_DNA"/>
</dbReference>
<protein>
    <submittedName>
        <fullName evidence="6">Peptide chain release factor 1</fullName>
    </submittedName>
</protein>
<comment type="caution">
    <text evidence="6">The sequence shown here is derived from an EMBL/GenBank/DDBJ whole genome shotgun (WGS) entry which is preliminary data.</text>
</comment>
<dbReference type="SUPFAM" id="SSF53137">
    <property type="entry name" value="Translational machinery components"/>
    <property type="match status" value="1"/>
</dbReference>
<dbReference type="Pfam" id="PF03465">
    <property type="entry name" value="eRF1_3"/>
    <property type="match status" value="1"/>
</dbReference>
<dbReference type="InterPro" id="IPR005140">
    <property type="entry name" value="eRF1_Pelota-like_N"/>
</dbReference>